<evidence type="ECO:0000256" key="3">
    <source>
        <dbReference type="SAM" id="MobiDB-lite"/>
    </source>
</evidence>
<dbReference type="EMBL" id="BDRX01000133">
    <property type="protein sequence ID" value="GBF98740.1"/>
    <property type="molecule type" value="Genomic_DNA"/>
</dbReference>
<dbReference type="InterPro" id="IPR002618">
    <property type="entry name" value="UDPGP_fam"/>
</dbReference>
<evidence type="ECO:0000259" key="4">
    <source>
        <dbReference type="Pfam" id="PF25441"/>
    </source>
</evidence>
<feature type="compositionally biased region" description="Low complexity" evidence="3">
    <location>
        <begin position="1"/>
        <end position="13"/>
    </location>
</feature>
<dbReference type="InParanoid" id="A0A2V0PLM0"/>
<accession>A0A2V0PLM0</accession>
<dbReference type="InterPro" id="IPR039741">
    <property type="entry name" value="UDP-sugar_pyrophosphorylase"/>
</dbReference>
<keyword evidence="2" id="KW-0548">Nucleotidyltransferase</keyword>
<evidence type="ECO:0000256" key="1">
    <source>
        <dbReference type="ARBA" id="ARBA00022679"/>
    </source>
</evidence>
<keyword evidence="1 5" id="KW-0808">Transferase</keyword>
<feature type="region of interest" description="Disordered" evidence="3">
    <location>
        <begin position="620"/>
        <end position="639"/>
    </location>
</feature>
<dbReference type="OrthoDB" id="2020092at2759"/>
<evidence type="ECO:0000313" key="5">
    <source>
        <dbReference type="EMBL" id="GBF98740.1"/>
    </source>
</evidence>
<dbReference type="Proteomes" id="UP000247498">
    <property type="component" value="Unassembled WGS sequence"/>
</dbReference>
<dbReference type="GO" id="GO:0006048">
    <property type="term" value="P:UDP-N-acetylglucosamine biosynthetic process"/>
    <property type="evidence" value="ECO:0007669"/>
    <property type="project" value="TreeGrafter"/>
</dbReference>
<proteinExistence type="predicted"/>
<dbReference type="PANTHER" id="PTHR11952">
    <property type="entry name" value="UDP- GLUCOSE PYROPHOSPHORYLASE"/>
    <property type="match status" value="1"/>
</dbReference>
<feature type="compositionally biased region" description="Basic and acidic residues" evidence="3">
    <location>
        <begin position="821"/>
        <end position="831"/>
    </location>
</feature>
<feature type="region of interest" description="Disordered" evidence="3">
    <location>
        <begin position="788"/>
        <end position="833"/>
    </location>
</feature>
<dbReference type="InterPro" id="IPR029044">
    <property type="entry name" value="Nucleotide-diphossugar_trans"/>
</dbReference>
<name>A0A2V0PLM0_9CHLO</name>
<dbReference type="InterPro" id="IPR057388">
    <property type="entry name" value="Hexapep_UGP3_C"/>
</dbReference>
<dbReference type="Pfam" id="PF01704">
    <property type="entry name" value="UDPGP"/>
    <property type="match status" value="1"/>
</dbReference>
<evidence type="ECO:0000256" key="2">
    <source>
        <dbReference type="ARBA" id="ARBA00022695"/>
    </source>
</evidence>
<dbReference type="Gene3D" id="3.90.550.10">
    <property type="entry name" value="Spore Coat Polysaccharide Biosynthesis Protein SpsA, Chain A"/>
    <property type="match status" value="1"/>
</dbReference>
<feature type="region of interest" description="Disordered" evidence="3">
    <location>
        <begin position="1"/>
        <end position="56"/>
    </location>
</feature>
<gene>
    <name evidence="5" type="ORF">Rsub_11289</name>
</gene>
<dbReference type="PANTHER" id="PTHR11952:SF14">
    <property type="entry name" value="UTP--GLUCOSE-1-PHOSPHATE URIDYLYLTRANSFERASE 3, CHLOROPLASTIC"/>
    <property type="match status" value="1"/>
</dbReference>
<comment type="caution">
    <text evidence="5">The sequence shown here is derived from an EMBL/GenBank/DDBJ whole genome shotgun (WGS) entry which is preliminary data.</text>
</comment>
<protein>
    <submittedName>
        <fullName evidence="5">Nucleotide-diphospho-sugar transferase</fullName>
    </submittedName>
</protein>
<feature type="region of interest" description="Disordered" evidence="3">
    <location>
        <begin position="227"/>
        <end position="270"/>
    </location>
</feature>
<feature type="domain" description="UGP3-like C-terminal hexapeptide repeats" evidence="4">
    <location>
        <begin position="838"/>
        <end position="954"/>
    </location>
</feature>
<dbReference type="FunCoup" id="A0A2V0PLM0">
    <property type="interactions" value="435"/>
</dbReference>
<feature type="compositionally biased region" description="Low complexity" evidence="3">
    <location>
        <begin position="240"/>
        <end position="254"/>
    </location>
</feature>
<dbReference type="AlphaFoldDB" id="A0A2V0PLM0"/>
<feature type="domain" description="UGP3-like C-terminal hexapeptide repeats" evidence="4">
    <location>
        <begin position="749"/>
        <end position="802"/>
    </location>
</feature>
<dbReference type="GO" id="GO:0003977">
    <property type="term" value="F:UDP-N-acetylglucosamine diphosphorylase activity"/>
    <property type="evidence" value="ECO:0007669"/>
    <property type="project" value="TreeGrafter"/>
</dbReference>
<dbReference type="SUPFAM" id="SSF53448">
    <property type="entry name" value="Nucleotide-diphospho-sugar transferases"/>
    <property type="match status" value="1"/>
</dbReference>
<feature type="compositionally biased region" description="Low complexity" evidence="3">
    <location>
        <begin position="22"/>
        <end position="46"/>
    </location>
</feature>
<dbReference type="Pfam" id="PF25441">
    <property type="entry name" value="Hexapep_UGP3_C"/>
    <property type="match status" value="2"/>
</dbReference>
<feature type="compositionally biased region" description="Low complexity" evidence="3">
    <location>
        <begin position="792"/>
        <end position="820"/>
    </location>
</feature>
<dbReference type="STRING" id="307507.A0A2V0PLM0"/>
<keyword evidence="6" id="KW-1185">Reference proteome</keyword>
<organism evidence="5 6">
    <name type="scientific">Raphidocelis subcapitata</name>
    <dbReference type="NCBI Taxonomy" id="307507"/>
    <lineage>
        <taxon>Eukaryota</taxon>
        <taxon>Viridiplantae</taxon>
        <taxon>Chlorophyta</taxon>
        <taxon>core chlorophytes</taxon>
        <taxon>Chlorophyceae</taxon>
        <taxon>CS clade</taxon>
        <taxon>Sphaeropleales</taxon>
        <taxon>Selenastraceae</taxon>
        <taxon>Raphidocelis</taxon>
    </lineage>
</organism>
<sequence>MALSAQPRSGAPRAARRSCTSARPARCAPVRPPAAADPRHSAAPAATGEPSRAPAPWPQRVQLLASVPAPGDAAAALSAPPSPAASYSTYSSYEDGQVELDGPAETSLEAEAARLQRLLDALRAAGTTEARIALLDAHPCMVQLRASNSLSPLFAALAALPLEQQYAIKALPAIGQGHLLTLAPEDGDWSSPLRKLASSLVRVDTFYDSMGGLVGYQLKSLQLIAAGSGSPEAPTGSPQAPEGSPEAPGSAAGLPSGGEGSPEAPGEVTYHVPPALDLAGEAGRRVGARAAAAGILALPFMAEILPVGGAGDRLGLRDDVTGEALPAAMLPYTGRPMIELLLRDLQAREYLYWRLTGRQLTTPLAVMTSDAKGNHGRVRALLEREGWFGRDPGSFRLFRQPLVPVIASEDGRWLMTAPFKAMMKPGGHGAIWKLMRDEGVFDWLRASGREAALVRQVSNPMAGVDTTLLALAGTGYMQRRAFGFMSCERAVGAAEGMNVLQERRVWKGDGQGGGAWRYEYAITNVEYTEFERLGIADVPADGGGGQSAFPANTNILYVGLDAAAARVDAAVAAGGGEVLPGLIFNLKKKVNYRDALTGADRAVYAGRMECTMQNLADALTTPSDEPLPPAAPGARAGGDGLADALNNGGGGGGGLAARLDTFLVYNMRRKVTSSAKKRREPGSTRIAQTPDGSFYDLLRNGWQLLQRCGMRYVPEVGDVSSYLESGPGFLFLFHPALGPLWDVVAQKVRGGALMDGSELVLEVAEARLVDVTVDGSLLVAADCVMGHREQSEGQSEGQSGQARGQSGHHPAPAAAGLALPRDPEAEARPDAVRGGARAGGRLIYSTDCGRVHMMNVTVQNVGVDWHHPGNCYWRHQVQRHESCRVILHGRSEFEAYDCVISGDQTFEVPDGFRLVVTAGPRGRGLSRRLLPLVGDAPSWEWRYWMDEAGDVRLEFARNAALELFAAGGAGAPAPAADDDAVLDFMI</sequence>
<evidence type="ECO:0000313" key="6">
    <source>
        <dbReference type="Proteomes" id="UP000247498"/>
    </source>
</evidence>
<reference evidence="5 6" key="1">
    <citation type="journal article" date="2018" name="Sci. Rep.">
        <title>Raphidocelis subcapitata (=Pseudokirchneriella subcapitata) provides an insight into genome evolution and environmental adaptations in the Sphaeropleales.</title>
        <authorList>
            <person name="Suzuki S."/>
            <person name="Yamaguchi H."/>
            <person name="Nakajima N."/>
            <person name="Kawachi M."/>
        </authorList>
    </citation>
    <scope>NUCLEOTIDE SEQUENCE [LARGE SCALE GENOMIC DNA]</scope>
    <source>
        <strain evidence="5 6">NIES-35</strain>
    </source>
</reference>